<evidence type="ECO:0000313" key="5">
    <source>
        <dbReference type="Proteomes" id="UP000005444"/>
    </source>
</evidence>
<evidence type="ECO:0000256" key="1">
    <source>
        <dbReference type="ARBA" id="ARBA00004496"/>
    </source>
</evidence>
<keyword evidence="5" id="KW-1185">Reference proteome</keyword>
<sequence length="70" mass="7617">MENGVVDTFDKAKGFGFIKLEDGKRAFVHYSVIKTDDDSFKTLEAGEQVQILSAPGVDGLVALEVIRGDK</sequence>
<organism evidence="4 5">
    <name type="scientific">Pediococcus claussenii (strain ATCC BAA-344 / DSM 14800 / JCM 18046 / KCTC 3811 / LMG 21948 / P06)</name>
    <dbReference type="NCBI Taxonomy" id="701521"/>
    <lineage>
        <taxon>Bacteria</taxon>
        <taxon>Bacillati</taxon>
        <taxon>Bacillota</taxon>
        <taxon>Bacilli</taxon>
        <taxon>Lactobacillales</taxon>
        <taxon>Lactobacillaceae</taxon>
        <taxon>Pediococcus</taxon>
    </lineage>
</organism>
<accession>G8PCV2</accession>
<dbReference type="RefSeq" id="WP_014215284.1">
    <property type="nucleotide sequence ID" value="NC_016605.1"/>
</dbReference>
<feature type="domain" description="CSD" evidence="3">
    <location>
        <begin position="1"/>
        <end position="67"/>
    </location>
</feature>
<keyword evidence="4" id="KW-0238">DNA-binding</keyword>
<dbReference type="InterPro" id="IPR012156">
    <property type="entry name" value="Cold_shock_CspA"/>
</dbReference>
<reference evidence="4 5" key="1">
    <citation type="journal article" date="2012" name="J. Bacteriol.">
        <title>Complete Genome Sequence of the Beer Spoilage Organism Pediococcus claussenii ATCC BAA-344T.</title>
        <authorList>
            <person name="Pittet V."/>
            <person name="Abegunde T."/>
            <person name="Marfleet T."/>
            <person name="Haakensen M."/>
            <person name="Morrow K."/>
            <person name="Jayaprakash T."/>
            <person name="Schroeder K."/>
            <person name="Trost B."/>
            <person name="Byrns S."/>
            <person name="Bergsveinson J."/>
            <person name="Kusalik A."/>
            <person name="Ziola B."/>
        </authorList>
    </citation>
    <scope>NUCLEOTIDE SEQUENCE [LARGE SCALE GENOMIC DNA]</scope>
    <source>
        <strain evidence="4 5">ATCC BAA-344</strain>
    </source>
</reference>
<dbReference type="PRINTS" id="PR00050">
    <property type="entry name" value="COLDSHOCK"/>
</dbReference>
<dbReference type="GO" id="GO:0003677">
    <property type="term" value="F:DNA binding"/>
    <property type="evidence" value="ECO:0007669"/>
    <property type="project" value="UniProtKB-KW"/>
</dbReference>
<dbReference type="EMBL" id="CP003137">
    <property type="protein sequence ID" value="AEV95087.1"/>
    <property type="molecule type" value="Genomic_DNA"/>
</dbReference>
<evidence type="ECO:0000259" key="3">
    <source>
        <dbReference type="PROSITE" id="PS51857"/>
    </source>
</evidence>
<dbReference type="Pfam" id="PF00313">
    <property type="entry name" value="CSD"/>
    <property type="match status" value="1"/>
</dbReference>
<dbReference type="SUPFAM" id="SSF50249">
    <property type="entry name" value="Nucleic acid-binding proteins"/>
    <property type="match status" value="1"/>
</dbReference>
<dbReference type="AlphaFoldDB" id="G8PCV2"/>
<dbReference type="Gene3D" id="2.40.50.140">
    <property type="entry name" value="Nucleic acid-binding proteins"/>
    <property type="match status" value="1"/>
</dbReference>
<gene>
    <name evidence="4" type="ordered locus">PECL_814</name>
</gene>
<dbReference type="eggNOG" id="COG1278">
    <property type="taxonomic scope" value="Bacteria"/>
</dbReference>
<dbReference type="KEGG" id="pce:PECL_814"/>
<name>G8PCV2_PEDCP</name>
<dbReference type="SMART" id="SM00357">
    <property type="entry name" value="CSP"/>
    <property type="match status" value="1"/>
</dbReference>
<evidence type="ECO:0000313" key="4">
    <source>
        <dbReference type="EMBL" id="AEV95087.1"/>
    </source>
</evidence>
<dbReference type="HOGENOM" id="CLU_117621_7_0_9"/>
<protein>
    <submittedName>
        <fullName evidence="4">'Cold-shock' DNA-binding domain protein</fullName>
    </submittedName>
</protein>
<dbReference type="PIRSF" id="PIRSF002599">
    <property type="entry name" value="Cold_shock_A"/>
    <property type="match status" value="1"/>
</dbReference>
<dbReference type="InterPro" id="IPR012340">
    <property type="entry name" value="NA-bd_OB-fold"/>
</dbReference>
<dbReference type="InterPro" id="IPR011129">
    <property type="entry name" value="CSD"/>
</dbReference>
<proteinExistence type="predicted"/>
<dbReference type="Proteomes" id="UP000005444">
    <property type="component" value="Chromosome"/>
</dbReference>
<evidence type="ECO:0000256" key="2">
    <source>
        <dbReference type="ARBA" id="ARBA00022490"/>
    </source>
</evidence>
<dbReference type="PROSITE" id="PS51857">
    <property type="entry name" value="CSD_2"/>
    <property type="match status" value="1"/>
</dbReference>
<dbReference type="PATRIC" id="fig|701521.8.peg.766"/>
<dbReference type="STRING" id="701521.PECL_814"/>
<dbReference type="GO" id="GO:0005737">
    <property type="term" value="C:cytoplasm"/>
    <property type="evidence" value="ECO:0007669"/>
    <property type="project" value="UniProtKB-SubCell"/>
</dbReference>
<comment type="subcellular location">
    <subcellularLocation>
        <location evidence="1">Cytoplasm</location>
    </subcellularLocation>
</comment>
<keyword evidence="2" id="KW-0963">Cytoplasm</keyword>
<dbReference type="InterPro" id="IPR002059">
    <property type="entry name" value="CSP_DNA-bd"/>
</dbReference>
<dbReference type="CDD" id="cd04458">
    <property type="entry name" value="CSP_CDS"/>
    <property type="match status" value="1"/>
</dbReference>